<accession>A0A162PC04</accession>
<dbReference type="AlphaFoldDB" id="A0A162PC04"/>
<organism evidence="1 2">
    <name type="scientific">Daphnia magna</name>
    <dbReference type="NCBI Taxonomy" id="35525"/>
    <lineage>
        <taxon>Eukaryota</taxon>
        <taxon>Metazoa</taxon>
        <taxon>Ecdysozoa</taxon>
        <taxon>Arthropoda</taxon>
        <taxon>Crustacea</taxon>
        <taxon>Branchiopoda</taxon>
        <taxon>Diplostraca</taxon>
        <taxon>Cladocera</taxon>
        <taxon>Anomopoda</taxon>
        <taxon>Daphniidae</taxon>
        <taxon>Daphnia</taxon>
    </lineage>
</organism>
<protein>
    <submittedName>
        <fullName evidence="1">Uncharacterized protein</fullName>
    </submittedName>
</protein>
<keyword evidence="2" id="KW-1185">Reference proteome</keyword>
<name>A0A162PC04_9CRUS</name>
<evidence type="ECO:0000313" key="2">
    <source>
        <dbReference type="Proteomes" id="UP000076858"/>
    </source>
</evidence>
<reference evidence="1 2" key="1">
    <citation type="submission" date="2016-03" db="EMBL/GenBank/DDBJ databases">
        <title>EvidentialGene: Evidence-directed Construction of Genes on Genomes.</title>
        <authorList>
            <person name="Gilbert D.G."/>
            <person name="Choi J.-H."/>
            <person name="Mockaitis K."/>
            <person name="Colbourne J."/>
            <person name="Pfrender M."/>
        </authorList>
    </citation>
    <scope>NUCLEOTIDE SEQUENCE [LARGE SCALE GENOMIC DNA]</scope>
    <source>
        <strain evidence="1 2">Xinb3</strain>
        <tissue evidence="1">Complete organism</tissue>
    </source>
</reference>
<dbReference type="EMBL" id="LRGB01000512">
    <property type="protein sequence ID" value="KZS18717.1"/>
    <property type="molecule type" value="Genomic_DNA"/>
</dbReference>
<evidence type="ECO:0000313" key="1">
    <source>
        <dbReference type="EMBL" id="KZS18717.1"/>
    </source>
</evidence>
<proteinExistence type="predicted"/>
<gene>
    <name evidence="1" type="ORF">APZ42_015277</name>
</gene>
<sequence length="55" mass="6267">MEACCRWKRIRVAMGYHKLHIQEAIRVAMQSSANLCDILANMLITSRTFGTIKEG</sequence>
<dbReference type="Proteomes" id="UP000076858">
    <property type="component" value="Unassembled WGS sequence"/>
</dbReference>
<comment type="caution">
    <text evidence="1">The sequence shown here is derived from an EMBL/GenBank/DDBJ whole genome shotgun (WGS) entry which is preliminary data.</text>
</comment>